<organism evidence="1 2">
    <name type="scientific">Helicocarpus griseus UAMH5409</name>
    <dbReference type="NCBI Taxonomy" id="1447875"/>
    <lineage>
        <taxon>Eukaryota</taxon>
        <taxon>Fungi</taxon>
        <taxon>Dikarya</taxon>
        <taxon>Ascomycota</taxon>
        <taxon>Pezizomycotina</taxon>
        <taxon>Eurotiomycetes</taxon>
        <taxon>Eurotiomycetidae</taxon>
        <taxon>Onygenales</taxon>
        <taxon>Ajellomycetaceae</taxon>
        <taxon>Helicocarpus</taxon>
    </lineage>
</organism>
<protein>
    <submittedName>
        <fullName evidence="1">Uncharacterized protein</fullName>
    </submittedName>
</protein>
<name>A0A2B7WGP1_9EURO</name>
<gene>
    <name evidence="1" type="ORF">AJ79_09907</name>
</gene>
<comment type="caution">
    <text evidence="1">The sequence shown here is derived from an EMBL/GenBank/DDBJ whole genome shotgun (WGS) entry which is preliminary data.</text>
</comment>
<dbReference type="Proteomes" id="UP000223968">
    <property type="component" value="Unassembled WGS sequence"/>
</dbReference>
<keyword evidence="2" id="KW-1185">Reference proteome</keyword>
<sequence length="126" mass="14653">MSISENAEIIKEITDDLIHLQLSSCIHEAMNIHQFLNSVDEAVENSIESIDEQVLAQFDPEIEAESDEKIEKLSRISSDKTLDVIKLLCLYKEQQNDDSREFIQSLDKQEHTVNLRRLQNQKQRDI</sequence>
<reference evidence="1 2" key="1">
    <citation type="submission" date="2017-10" db="EMBL/GenBank/DDBJ databases">
        <title>Comparative genomics in systemic dimorphic fungi from Ajellomycetaceae.</title>
        <authorList>
            <person name="Munoz J.F."/>
            <person name="Mcewen J.G."/>
            <person name="Clay O.K."/>
            <person name="Cuomo C.A."/>
        </authorList>
    </citation>
    <scope>NUCLEOTIDE SEQUENCE [LARGE SCALE GENOMIC DNA]</scope>
    <source>
        <strain evidence="1 2">UAMH5409</strain>
    </source>
</reference>
<dbReference type="AlphaFoldDB" id="A0A2B7WGP1"/>
<evidence type="ECO:0000313" key="1">
    <source>
        <dbReference type="EMBL" id="PGG95734.1"/>
    </source>
</evidence>
<dbReference type="EMBL" id="PDNB01000316">
    <property type="protein sequence ID" value="PGG95734.1"/>
    <property type="molecule type" value="Genomic_DNA"/>
</dbReference>
<accession>A0A2B7WGP1</accession>
<dbReference type="STRING" id="1447875.A0A2B7WGP1"/>
<evidence type="ECO:0000313" key="2">
    <source>
        <dbReference type="Proteomes" id="UP000223968"/>
    </source>
</evidence>
<proteinExistence type="predicted"/>
<dbReference type="OrthoDB" id="125347at2759"/>